<keyword evidence="3 9" id="KW-0547">Nucleotide-binding</keyword>
<dbReference type="AlphaFoldDB" id="A0AAU8DMP5"/>
<name>A0AAU8DMP5_9ACTN</name>
<evidence type="ECO:0000259" key="10">
    <source>
        <dbReference type="Pfam" id="PF00294"/>
    </source>
</evidence>
<comment type="cofactor">
    <cofactor evidence="9">
        <name>Mg(2+)</name>
        <dbReference type="ChEBI" id="CHEBI:18420"/>
    </cofactor>
    <text evidence="9">Requires a divalent cation, most likely magnesium in vivo, as an electrophilic catalyst to aid phosphoryl group transfer. It is the chelate of the metal and the nucleotide that is the actual substrate.</text>
</comment>
<feature type="binding site" evidence="9">
    <location>
        <begin position="234"/>
        <end position="235"/>
    </location>
    <ligand>
        <name>ATP</name>
        <dbReference type="ChEBI" id="CHEBI:30616"/>
    </ligand>
</feature>
<feature type="binding site" evidence="9">
    <location>
        <position position="270"/>
    </location>
    <ligand>
        <name>K(+)</name>
        <dbReference type="ChEBI" id="CHEBI:29103"/>
    </ligand>
</feature>
<dbReference type="InterPro" id="IPR029056">
    <property type="entry name" value="Ribokinase-like"/>
</dbReference>
<evidence type="ECO:0000256" key="4">
    <source>
        <dbReference type="ARBA" id="ARBA00022777"/>
    </source>
</evidence>
<dbReference type="EMBL" id="CP159218">
    <property type="protein sequence ID" value="XCG63066.1"/>
    <property type="molecule type" value="Genomic_DNA"/>
</dbReference>
<dbReference type="PANTHER" id="PTHR10584">
    <property type="entry name" value="SUGAR KINASE"/>
    <property type="match status" value="1"/>
</dbReference>
<feature type="binding site" evidence="9">
    <location>
        <position position="229"/>
    </location>
    <ligand>
        <name>K(+)</name>
        <dbReference type="ChEBI" id="CHEBI:29103"/>
    </ligand>
</feature>
<evidence type="ECO:0000256" key="1">
    <source>
        <dbReference type="ARBA" id="ARBA00022679"/>
    </source>
</evidence>
<dbReference type="PANTHER" id="PTHR10584:SF166">
    <property type="entry name" value="RIBOKINASE"/>
    <property type="match status" value="1"/>
</dbReference>
<feature type="binding site" evidence="9">
    <location>
        <position position="235"/>
    </location>
    <ligand>
        <name>substrate</name>
    </ligand>
</feature>
<dbReference type="InterPro" id="IPR002139">
    <property type="entry name" value="Ribo/fructo_kinase"/>
</dbReference>
<dbReference type="Pfam" id="PF00294">
    <property type="entry name" value="PfkB"/>
    <property type="match status" value="1"/>
</dbReference>
<dbReference type="PRINTS" id="PR00990">
    <property type="entry name" value="RIBOKINASE"/>
</dbReference>
<keyword evidence="2 9" id="KW-0479">Metal-binding</keyword>
<evidence type="ECO:0000256" key="9">
    <source>
        <dbReference type="HAMAP-Rule" id="MF_01987"/>
    </source>
</evidence>
<keyword evidence="1 9" id="KW-0808">Transferase</keyword>
<dbReference type="GO" id="GO:0004747">
    <property type="term" value="F:ribokinase activity"/>
    <property type="evidence" value="ECO:0007669"/>
    <property type="project" value="UniProtKB-UniRule"/>
</dbReference>
<dbReference type="GO" id="GO:0019303">
    <property type="term" value="P:D-ribose catabolic process"/>
    <property type="evidence" value="ECO:0007669"/>
    <property type="project" value="UniProtKB-UniRule"/>
</dbReference>
<dbReference type="GO" id="GO:0005524">
    <property type="term" value="F:ATP binding"/>
    <property type="evidence" value="ECO:0007669"/>
    <property type="project" value="UniProtKB-UniRule"/>
</dbReference>
<feature type="binding site" evidence="9">
    <location>
        <position position="268"/>
    </location>
    <ligand>
        <name>K(+)</name>
        <dbReference type="ChEBI" id="CHEBI:29103"/>
    </ligand>
</feature>
<comment type="caution">
    <text evidence="9">Lacks conserved residue(s) required for the propagation of feature annotation.</text>
</comment>
<evidence type="ECO:0000256" key="5">
    <source>
        <dbReference type="ARBA" id="ARBA00022840"/>
    </source>
</evidence>
<feature type="binding site" evidence="9">
    <location>
        <begin position="207"/>
        <end position="212"/>
    </location>
    <ligand>
        <name>ATP</name>
        <dbReference type="ChEBI" id="CHEBI:30616"/>
    </ligand>
</feature>
<evidence type="ECO:0000256" key="3">
    <source>
        <dbReference type="ARBA" id="ARBA00022741"/>
    </source>
</evidence>
<comment type="catalytic activity">
    <reaction evidence="9">
        <text>D-ribose + ATP = D-ribose 5-phosphate + ADP + H(+)</text>
        <dbReference type="Rhea" id="RHEA:13697"/>
        <dbReference type="ChEBI" id="CHEBI:15378"/>
        <dbReference type="ChEBI" id="CHEBI:30616"/>
        <dbReference type="ChEBI" id="CHEBI:47013"/>
        <dbReference type="ChEBI" id="CHEBI:78346"/>
        <dbReference type="ChEBI" id="CHEBI:456216"/>
        <dbReference type="EC" id="2.7.1.15"/>
    </reaction>
</comment>
<feature type="binding site" evidence="9">
    <location>
        <begin position="15"/>
        <end position="17"/>
    </location>
    <ligand>
        <name>substrate</name>
    </ligand>
</feature>
<evidence type="ECO:0000256" key="8">
    <source>
        <dbReference type="ARBA" id="ARBA00023277"/>
    </source>
</evidence>
<keyword evidence="6 9" id="KW-0460">Magnesium</keyword>
<sequence>MTVRVGSVVVFGSLSQDLHLDMPRHPRSGETVMSGDIEYRFGGKGANQAIAAAAAGAASVFIGKVGDDPHGHEYVDRLGRFGVDTSEMEIVAGAPTGTAIIYVDEGGENMIVVAPGTNFRNGQDDLARFASYGPGDVLLMPLELPLDVVAAAARQAAAQGMRVIINLAPYAEMPADVLALCDPVIANEHEAQLLGESGAQAGSLLVTLGADGSQWGEDRVDAISLEPVDTTGAGDAYCGTLAARLALGDTAEQAMTAASRAAADCVLHVGAQPDLPPA</sequence>
<evidence type="ECO:0000313" key="11">
    <source>
        <dbReference type="EMBL" id="XCG63066.1"/>
    </source>
</evidence>
<dbReference type="InterPro" id="IPR011877">
    <property type="entry name" value="Ribokinase"/>
</dbReference>
<keyword evidence="9" id="KW-0963">Cytoplasm</keyword>
<comment type="subunit">
    <text evidence="9">Homodimer.</text>
</comment>
<organism evidence="11">
    <name type="scientific">Nakamurella sp. A5-74</name>
    <dbReference type="NCBI Taxonomy" id="3158264"/>
    <lineage>
        <taxon>Bacteria</taxon>
        <taxon>Bacillati</taxon>
        <taxon>Actinomycetota</taxon>
        <taxon>Actinomycetes</taxon>
        <taxon>Nakamurellales</taxon>
        <taxon>Nakamurellaceae</taxon>
        <taxon>Nakamurella</taxon>
    </lineage>
</organism>
<evidence type="ECO:0000256" key="7">
    <source>
        <dbReference type="ARBA" id="ARBA00022958"/>
    </source>
</evidence>
<feature type="binding site" evidence="9">
    <location>
        <position position="187"/>
    </location>
    <ligand>
        <name>ATP</name>
        <dbReference type="ChEBI" id="CHEBI:30616"/>
    </ligand>
</feature>
<accession>A0AAU8DMP5</accession>
<feature type="active site" description="Proton acceptor" evidence="9">
    <location>
        <position position="235"/>
    </location>
</feature>
<dbReference type="SUPFAM" id="SSF53613">
    <property type="entry name" value="Ribokinase-like"/>
    <property type="match status" value="1"/>
</dbReference>
<evidence type="ECO:0000256" key="2">
    <source>
        <dbReference type="ARBA" id="ARBA00022723"/>
    </source>
</evidence>
<feature type="domain" description="Carbohydrate kinase PfkB" evidence="10">
    <location>
        <begin position="7"/>
        <end position="276"/>
    </location>
</feature>
<proteinExistence type="inferred from homology"/>
<comment type="pathway">
    <text evidence="9">Carbohydrate metabolism; D-ribose degradation; D-ribose 5-phosphate from beta-D-ribopyranose: step 2/2.</text>
</comment>
<dbReference type="GO" id="GO:0005829">
    <property type="term" value="C:cytosol"/>
    <property type="evidence" value="ECO:0007669"/>
    <property type="project" value="TreeGrafter"/>
</dbReference>
<comment type="activity regulation">
    <text evidence="9">Activated by a monovalent cation that binds near, but not in, the active site. The most likely occupant of the site in vivo is potassium. Ion binding induces a conformational change that may alter substrate affinity.</text>
</comment>
<keyword evidence="5 9" id="KW-0067">ATP-binding</keyword>
<feature type="binding site" evidence="9">
    <location>
        <position position="231"/>
    </location>
    <ligand>
        <name>K(+)</name>
        <dbReference type="ChEBI" id="CHEBI:29103"/>
    </ligand>
</feature>
<evidence type="ECO:0000256" key="6">
    <source>
        <dbReference type="ARBA" id="ARBA00022842"/>
    </source>
</evidence>
<dbReference type="InterPro" id="IPR011611">
    <property type="entry name" value="PfkB_dom"/>
</dbReference>
<feature type="binding site" evidence="9">
    <location>
        <position position="265"/>
    </location>
    <ligand>
        <name>K(+)</name>
        <dbReference type="ChEBI" id="CHEBI:29103"/>
    </ligand>
</feature>
<feature type="binding site" evidence="9">
    <location>
        <position position="143"/>
    </location>
    <ligand>
        <name>substrate</name>
    </ligand>
</feature>
<protein>
    <recommendedName>
        <fullName evidence="9">Ribokinase</fullName>
        <shortName evidence="9">RK</shortName>
        <ecNumber evidence="9">2.7.1.15</ecNumber>
    </recommendedName>
</protein>
<dbReference type="HAMAP" id="MF_01987">
    <property type="entry name" value="Ribokinase"/>
    <property type="match status" value="1"/>
</dbReference>
<comment type="similarity">
    <text evidence="9">Belongs to the carbohydrate kinase PfkB family. Ribokinase subfamily.</text>
</comment>
<keyword evidence="4 9" id="KW-0418">Kinase</keyword>
<feature type="binding site" evidence="9">
    <location>
        <begin position="43"/>
        <end position="47"/>
    </location>
    <ligand>
        <name>substrate</name>
    </ligand>
</feature>
<keyword evidence="7 9" id="KW-0630">Potassium</keyword>
<keyword evidence="8 9" id="KW-0119">Carbohydrate metabolism</keyword>
<dbReference type="EC" id="2.7.1.15" evidence="9"/>
<dbReference type="GO" id="GO:0046872">
    <property type="term" value="F:metal ion binding"/>
    <property type="evidence" value="ECO:0007669"/>
    <property type="project" value="UniProtKB-KW"/>
</dbReference>
<gene>
    <name evidence="9" type="primary">rbsK</name>
    <name evidence="11" type="ORF">ABLG96_17920</name>
</gene>
<comment type="function">
    <text evidence="9">Catalyzes the phosphorylation of ribose at O-5 in a reaction requiring ATP and magnesium. The resulting D-ribose-5-phosphate can then be used either for sythesis of nucleotides, histidine, and tryptophan, or as a component of the pentose phosphate pathway.</text>
</comment>
<dbReference type="Gene3D" id="3.40.1190.20">
    <property type="match status" value="1"/>
</dbReference>
<reference evidence="11" key="1">
    <citation type="submission" date="2024-05" db="EMBL/GenBank/DDBJ databases">
        <authorList>
            <person name="Cai S.Y."/>
            <person name="Jin L.M."/>
            <person name="Li H.R."/>
        </authorList>
    </citation>
    <scope>NUCLEOTIDE SEQUENCE</scope>
    <source>
        <strain evidence="11">A5-74</strain>
    </source>
</reference>
<dbReference type="RefSeq" id="WP_353648681.1">
    <property type="nucleotide sequence ID" value="NZ_CP159218.1"/>
</dbReference>
<comment type="subcellular location">
    <subcellularLocation>
        <location evidence="9">Cytoplasm</location>
    </subcellularLocation>
</comment>